<name>A0A0L7MB25_COMTE</name>
<accession>A0A0L7MB25</accession>
<proteinExistence type="predicted"/>
<reference evidence="2" key="1">
    <citation type="submission" date="2014-06" db="EMBL/GenBank/DDBJ databases">
        <title>Draft genome sequence of C. testosteroni WDL7.</title>
        <authorList>
            <person name="Wu Y."/>
            <person name="Seshan H."/>
            <person name="Arumugam K."/>
        </authorList>
    </citation>
    <scope>NUCLEOTIDE SEQUENCE [LARGE SCALE GENOMIC DNA]</scope>
    <source>
        <strain evidence="2">WDL7</strain>
    </source>
</reference>
<dbReference type="AlphaFoldDB" id="A0A0L7MB25"/>
<protein>
    <recommendedName>
        <fullName evidence="3">DUF3800 domain-containing protein</fullName>
    </recommendedName>
</protein>
<dbReference type="EMBL" id="JNVD01000033">
    <property type="protein sequence ID" value="KOC19110.1"/>
    <property type="molecule type" value="Genomic_DNA"/>
</dbReference>
<dbReference type="PATRIC" id="fig|285.49.peg.4267"/>
<sequence length="362" mass="41664">MKDIRKRPHRAAPGLVPKELLRMKGACPICKKETEIPWLEKMEFPKQPVKSDHGLGHWVPVDIPLTCSSEDCKHDFSIKVPILPDKNRWVLYGDEAARYISHPPTEHSSEPLNFYCVTLVALHKRRHDRVRKQIFNLKKEIRPTEDPDSWVHHFTEIWDSKPESDTFRLQNKPAKIEHAKKFAKIIRDAKPELTTFNISGCILVPSDPKERKKLLKHQKESAFSESILTTLREFRIREKSVDWIFDNIQDTTSGSKTEGWASERFLGLQYTRLFSWMSAGTTVIEPSFVRPGSHFLLEVADFISYCVARDFERAIIGQRSEFPSSLLGQGFYQGTLGNGDVESMWNAGLPLKQFYGLEVAKS</sequence>
<organism evidence="1 2">
    <name type="scientific">Comamonas testosteroni</name>
    <name type="common">Pseudomonas testosteroni</name>
    <dbReference type="NCBI Taxonomy" id="285"/>
    <lineage>
        <taxon>Bacteria</taxon>
        <taxon>Pseudomonadati</taxon>
        <taxon>Pseudomonadota</taxon>
        <taxon>Betaproteobacteria</taxon>
        <taxon>Burkholderiales</taxon>
        <taxon>Comamonadaceae</taxon>
        <taxon>Comamonas</taxon>
    </lineage>
</organism>
<evidence type="ECO:0008006" key="3">
    <source>
        <dbReference type="Google" id="ProtNLM"/>
    </source>
</evidence>
<evidence type="ECO:0000313" key="1">
    <source>
        <dbReference type="EMBL" id="KOC19110.1"/>
    </source>
</evidence>
<evidence type="ECO:0000313" key="2">
    <source>
        <dbReference type="Proteomes" id="UP000037442"/>
    </source>
</evidence>
<dbReference type="RefSeq" id="WP_053284496.1">
    <property type="nucleotide sequence ID" value="NZ_JNVD01000033.1"/>
</dbReference>
<dbReference type="Proteomes" id="UP000037442">
    <property type="component" value="Unassembled WGS sequence"/>
</dbReference>
<gene>
    <name evidence="1" type="ORF">GL58_20590</name>
</gene>
<comment type="caution">
    <text evidence="1">The sequence shown here is derived from an EMBL/GenBank/DDBJ whole genome shotgun (WGS) entry which is preliminary data.</text>
</comment>